<reference evidence="1" key="1">
    <citation type="submission" date="2018-05" db="EMBL/GenBank/DDBJ databases">
        <authorList>
            <person name="Lanie J.A."/>
            <person name="Ng W.-L."/>
            <person name="Kazmierczak K.M."/>
            <person name="Andrzejewski T.M."/>
            <person name="Davidsen T.M."/>
            <person name="Wayne K.J."/>
            <person name="Tettelin H."/>
            <person name="Glass J.I."/>
            <person name="Rusch D."/>
            <person name="Podicherti R."/>
            <person name="Tsui H.-C.T."/>
            <person name="Winkler M.E."/>
        </authorList>
    </citation>
    <scope>NUCLEOTIDE SEQUENCE</scope>
</reference>
<gene>
    <name evidence="1" type="ORF">METZ01_LOCUS158844</name>
</gene>
<protein>
    <submittedName>
        <fullName evidence="1">Uncharacterized protein</fullName>
    </submittedName>
</protein>
<proteinExistence type="predicted"/>
<dbReference type="EMBL" id="UINC01027178">
    <property type="protein sequence ID" value="SVB05990.1"/>
    <property type="molecule type" value="Genomic_DNA"/>
</dbReference>
<dbReference type="AlphaFoldDB" id="A0A382AWP8"/>
<accession>A0A382AWP8</accession>
<organism evidence="1">
    <name type="scientific">marine metagenome</name>
    <dbReference type="NCBI Taxonomy" id="408172"/>
    <lineage>
        <taxon>unclassified sequences</taxon>
        <taxon>metagenomes</taxon>
        <taxon>ecological metagenomes</taxon>
    </lineage>
</organism>
<name>A0A382AWP8_9ZZZZ</name>
<evidence type="ECO:0000313" key="1">
    <source>
        <dbReference type="EMBL" id="SVB05990.1"/>
    </source>
</evidence>
<sequence>MNVWWFVVPKTYRYDVEGGFFDID</sequence>